<dbReference type="STRING" id="740709.A10D4_11991"/>
<sequence length="323" mass="36330">MTKHYISCLVLLSLLLGCTPQPSVALQQQRLTEYPVLAASISAETLVVIDTSGLRQFDLQGKRQAEQGLPDADGSYQLSASAQQYLAYDRHNLYFWHSQQQRVSDHWQLNDTVILAQLANDQVVVATENQQLLWLQQAEVSQRQSLSSTATSIHYWPSQQAWLVTTRAGELLLFSQDGSAQLQHWQWRTGVIVASAFSNEYGLLSYADLASNPFSQSNTAWLMLHWQNHDWQPQPLPPTNVEGFSAIPLSLPQQQPQWLVAGPRRSLYVVNAETRYTLHEGAENSGLYAALADHGDELLAVTSHGYLQRWQKGDIVKRLSAQH</sequence>
<protein>
    <recommendedName>
        <fullName evidence="4">Lipoprotein</fullName>
    </recommendedName>
</protein>
<evidence type="ECO:0008006" key="4">
    <source>
        <dbReference type="Google" id="ProtNLM"/>
    </source>
</evidence>
<feature type="chain" id="PRO_5003859529" description="Lipoprotein" evidence="1">
    <location>
        <begin position="26"/>
        <end position="323"/>
    </location>
</feature>
<gene>
    <name evidence="2" type="ORF">A10D4_11991</name>
</gene>
<dbReference type="AlphaFoldDB" id="K2JYK4"/>
<name>K2JYK4_9GAMM</name>
<dbReference type="RefSeq" id="WP_008489793.1">
    <property type="nucleotide sequence ID" value="NZ_AMRG01000018.1"/>
</dbReference>
<accession>K2JYK4</accession>
<dbReference type="PATRIC" id="fig|740709.3.peg.2422"/>
<evidence type="ECO:0000256" key="1">
    <source>
        <dbReference type="SAM" id="SignalP"/>
    </source>
</evidence>
<organism evidence="2 3">
    <name type="scientific">Idiomarina xiamenensis 10-D-4</name>
    <dbReference type="NCBI Taxonomy" id="740709"/>
    <lineage>
        <taxon>Bacteria</taxon>
        <taxon>Pseudomonadati</taxon>
        <taxon>Pseudomonadota</taxon>
        <taxon>Gammaproteobacteria</taxon>
        <taxon>Alteromonadales</taxon>
        <taxon>Idiomarinaceae</taxon>
        <taxon>Idiomarina</taxon>
    </lineage>
</organism>
<keyword evidence="3" id="KW-1185">Reference proteome</keyword>
<comment type="caution">
    <text evidence="2">The sequence shown here is derived from an EMBL/GenBank/DDBJ whole genome shotgun (WGS) entry which is preliminary data.</text>
</comment>
<evidence type="ECO:0000313" key="3">
    <source>
        <dbReference type="Proteomes" id="UP000014115"/>
    </source>
</evidence>
<dbReference type="EMBL" id="AMRG01000018">
    <property type="protein sequence ID" value="EKE80503.1"/>
    <property type="molecule type" value="Genomic_DNA"/>
</dbReference>
<proteinExistence type="predicted"/>
<keyword evidence="1" id="KW-0732">Signal</keyword>
<dbReference type="Proteomes" id="UP000014115">
    <property type="component" value="Unassembled WGS sequence"/>
</dbReference>
<evidence type="ECO:0000313" key="2">
    <source>
        <dbReference type="EMBL" id="EKE80503.1"/>
    </source>
</evidence>
<feature type="signal peptide" evidence="1">
    <location>
        <begin position="1"/>
        <end position="25"/>
    </location>
</feature>
<dbReference type="PROSITE" id="PS51257">
    <property type="entry name" value="PROKAR_LIPOPROTEIN"/>
    <property type="match status" value="1"/>
</dbReference>
<reference evidence="2 3" key="1">
    <citation type="journal article" date="2012" name="J. Bacteriol.">
        <title>Genome Sequence of Idiomarina xiamenensis Type Strain 10-D-4.</title>
        <authorList>
            <person name="Lai Q."/>
            <person name="Wang L."/>
            <person name="Wang W."/>
            <person name="Shao Z."/>
        </authorList>
    </citation>
    <scope>NUCLEOTIDE SEQUENCE [LARGE SCALE GENOMIC DNA]</scope>
    <source>
        <strain evidence="2 3">10-D-4</strain>
    </source>
</reference>